<dbReference type="GO" id="GO:0016787">
    <property type="term" value="F:hydrolase activity"/>
    <property type="evidence" value="ECO:0007669"/>
    <property type="project" value="InterPro"/>
</dbReference>
<dbReference type="Proteomes" id="UP000825051">
    <property type="component" value="Chromosome"/>
</dbReference>
<sequence>MAQVTRIISDLHYGDRASRVASLAMLRPLFEDVDRLVLNGDSLDTRASATPERTATLAAEIRAFFPAHVPAVDMVTGNHDPDFSTVHSVDLGDGAVFATHGDILWDEIVPWGRDAKLAARLLAEQYGKIEAGERASLEERLAALRVAAAAIPQRHQSERRSIRYFQHLVRDTAWPPTRVLRVLRAWQEVPRRAELFVRRYRPNTQCIVIGHTHRPGVWTRTNGVMIINTGSFCLGSRTWAVDLGTDEIAWRRIERRRGEFHVGPVQQRFSLARH</sequence>
<dbReference type="AlphaFoldDB" id="A0A8F9TVM5"/>
<organism evidence="2 3">
    <name type="scientific">Horticoccus luteus</name>
    <dbReference type="NCBI Taxonomy" id="2862869"/>
    <lineage>
        <taxon>Bacteria</taxon>
        <taxon>Pseudomonadati</taxon>
        <taxon>Verrucomicrobiota</taxon>
        <taxon>Opitutia</taxon>
        <taxon>Opitutales</taxon>
        <taxon>Opitutaceae</taxon>
        <taxon>Horticoccus</taxon>
    </lineage>
</organism>
<gene>
    <name evidence="2" type="ORF">K0B96_04860</name>
</gene>
<dbReference type="SUPFAM" id="SSF56300">
    <property type="entry name" value="Metallo-dependent phosphatases"/>
    <property type="match status" value="1"/>
</dbReference>
<dbReference type="Pfam" id="PF00149">
    <property type="entry name" value="Metallophos"/>
    <property type="match status" value="1"/>
</dbReference>
<keyword evidence="3" id="KW-1185">Reference proteome</keyword>
<name>A0A8F9TVM5_9BACT</name>
<reference evidence="2" key="1">
    <citation type="submission" date="2021-08" db="EMBL/GenBank/DDBJ databases">
        <title>Genome of a novel bacterium of the phylum Verrucomicrobia, Oleiharenicola sp. KSB-15.</title>
        <authorList>
            <person name="Chung J.-H."/>
            <person name="Ahn J.-H."/>
            <person name="Yoon Y."/>
            <person name="Kim D.-Y."/>
            <person name="An S.-H."/>
            <person name="Park I."/>
            <person name="Yeon J."/>
        </authorList>
    </citation>
    <scope>NUCLEOTIDE SEQUENCE</scope>
    <source>
        <strain evidence="2">KSB-15</strain>
    </source>
</reference>
<dbReference type="InterPro" id="IPR004843">
    <property type="entry name" value="Calcineurin-like_PHP"/>
</dbReference>
<proteinExistence type="predicted"/>
<dbReference type="Gene3D" id="3.60.21.10">
    <property type="match status" value="1"/>
</dbReference>
<feature type="domain" description="Calcineurin-like phosphoesterase" evidence="1">
    <location>
        <begin position="7"/>
        <end position="214"/>
    </location>
</feature>
<protein>
    <submittedName>
        <fullName evidence="2">Metallophosphoesterase family protein</fullName>
    </submittedName>
</protein>
<dbReference type="InterPro" id="IPR029052">
    <property type="entry name" value="Metallo-depent_PP-like"/>
</dbReference>
<accession>A0A8F9TVM5</accession>
<dbReference type="RefSeq" id="WP_220164436.1">
    <property type="nucleotide sequence ID" value="NZ_CP080507.1"/>
</dbReference>
<evidence type="ECO:0000259" key="1">
    <source>
        <dbReference type="Pfam" id="PF00149"/>
    </source>
</evidence>
<dbReference type="KEGG" id="ole:K0B96_04860"/>
<evidence type="ECO:0000313" key="3">
    <source>
        <dbReference type="Proteomes" id="UP000825051"/>
    </source>
</evidence>
<dbReference type="EMBL" id="CP080507">
    <property type="protein sequence ID" value="QYM79951.1"/>
    <property type="molecule type" value="Genomic_DNA"/>
</dbReference>
<evidence type="ECO:0000313" key="2">
    <source>
        <dbReference type="EMBL" id="QYM79951.1"/>
    </source>
</evidence>